<evidence type="ECO:0000256" key="1">
    <source>
        <dbReference type="SAM" id="Phobius"/>
    </source>
</evidence>
<organism evidence="2 3">
    <name type="scientific">Armatimonas rosea</name>
    <dbReference type="NCBI Taxonomy" id="685828"/>
    <lineage>
        <taxon>Bacteria</taxon>
        <taxon>Bacillati</taxon>
        <taxon>Armatimonadota</taxon>
        <taxon>Armatimonadia</taxon>
        <taxon>Armatimonadales</taxon>
        <taxon>Armatimonadaceae</taxon>
        <taxon>Armatimonas</taxon>
    </lineage>
</organism>
<keyword evidence="1" id="KW-0812">Transmembrane</keyword>
<dbReference type="AlphaFoldDB" id="A0A7W9SVQ9"/>
<keyword evidence="1" id="KW-0472">Membrane</keyword>
<protein>
    <submittedName>
        <fullName evidence="2">Uncharacterized protein</fullName>
    </submittedName>
</protein>
<name>A0A7W9SVQ9_ARMRO</name>
<proteinExistence type="predicted"/>
<dbReference type="Proteomes" id="UP000520814">
    <property type="component" value="Unassembled WGS sequence"/>
</dbReference>
<dbReference type="EMBL" id="JACHGW010000006">
    <property type="protein sequence ID" value="MBB6053273.1"/>
    <property type="molecule type" value="Genomic_DNA"/>
</dbReference>
<accession>A0A7W9SVQ9</accession>
<evidence type="ECO:0000313" key="2">
    <source>
        <dbReference type="EMBL" id="MBB6053273.1"/>
    </source>
</evidence>
<feature type="transmembrane region" description="Helical" evidence="1">
    <location>
        <begin position="12"/>
        <end position="29"/>
    </location>
</feature>
<gene>
    <name evidence="2" type="ORF">HNQ39_005107</name>
</gene>
<keyword evidence="1" id="KW-1133">Transmembrane helix</keyword>
<evidence type="ECO:0000313" key="3">
    <source>
        <dbReference type="Proteomes" id="UP000520814"/>
    </source>
</evidence>
<reference evidence="2 3" key="1">
    <citation type="submission" date="2020-08" db="EMBL/GenBank/DDBJ databases">
        <title>Genomic Encyclopedia of Type Strains, Phase IV (KMG-IV): sequencing the most valuable type-strain genomes for metagenomic binning, comparative biology and taxonomic classification.</title>
        <authorList>
            <person name="Goeker M."/>
        </authorList>
    </citation>
    <scope>NUCLEOTIDE SEQUENCE [LARGE SCALE GENOMIC DNA]</scope>
    <source>
        <strain evidence="2 3">DSM 23562</strain>
    </source>
</reference>
<comment type="caution">
    <text evidence="2">The sequence shown here is derived from an EMBL/GenBank/DDBJ whole genome shotgun (WGS) entry which is preliminary data.</text>
</comment>
<sequence>MKRAHTLGTDLLYSFLIVAIVSGFTLLAFRMEGWI</sequence>
<keyword evidence="3" id="KW-1185">Reference proteome</keyword>